<protein>
    <submittedName>
        <fullName evidence="1">Uncharacterized protein</fullName>
    </submittedName>
</protein>
<accession>A0ACC0C3G6</accession>
<dbReference type="Proteomes" id="UP001060085">
    <property type="component" value="Linkage Group LG02"/>
</dbReference>
<keyword evidence="2" id="KW-1185">Reference proteome</keyword>
<name>A0ACC0C3G6_CATRO</name>
<proteinExistence type="predicted"/>
<evidence type="ECO:0000313" key="1">
    <source>
        <dbReference type="EMBL" id="KAI5679434.1"/>
    </source>
</evidence>
<sequence length="1079" mass="121143">MAASSSSTHHLVEFDFFRMEKEKASSQPQTQPSTAKIYERKRSFRDIQGGICKMNPEIVKAVIDSNPVSVEDCHVQSPSAAKKHQIAFPSYSPASSYSSSGGDHHPIGAAAETAPMTIFYNGNVAVFDVHPQQAENILNIAEKGVEFNQLLPLPLPYINHLLFSFDHKGLPLIRRNSLKSFLDKRKHNKHINNIESSNDDIIGNDASLDSGLTDDDEEKYQKGYLPASPNSFDFIIVVGRDRRMITNLRHRPLSWMNSCTGSKIRFFFLSWKCGFSSIAAALTRKEQPIISCSVPSQTSAFCSHTYASMFQDCVKNSRYPIGKSLHCQILKRGGCLDLFAHNILLNFYVKSESLHDARKLFDEMRERNMVSFVTLIQGYLMCERFVEAVELFSRLHREGHELNPFVFTTILKLLVDMDWAELASSIHACIFKLGQDKQVFVGTAIIDAYSSSGFVNMARQVFDGILNKDMVSWTGMVTCYAENDCFAEALALFSEMRMVGLKPNNFTFVSILKASLGLDAIDLGKSIHGCVVKNRYEIDPYVGISLLDMYTAIGEVEVARQIFEDLPKDDVIPWSFMIARCSQSEYCKEALGLFCQMRKTSVVPNQFTFASVLQACAKSEAFDLGRQIHGHVLKLGLVLDVFVSNALMDVYAKCGKMENSVDLFEEAISRNEVSWNTIIVGYVQLGEGEEALHLFLTMLKNQVPATEVTYSTILRACASLAAFNTGIQIHPLTIKTIYDQDTLVGNALIDMYAKCGKIRDARLVFDTMSKKDVVSWNTMVSAYSMHGLGGEALQVFERMQKTDTKPNQLTFVGVLSACSNTGSLVQGQAYFTSMLQKYGIEPCVEHYTCMVSLFGKLGHLDKAMKLIEEIPFEPSVMVWRALLGACAIHNDTELGRISAERVLEMDPQDEAAYVLLSNIYATAKRWDNVSSVRKIMKKKRVKKEPGLSWIEHQGIVHYFTVGDVSHPDIKLIHGMLEWLKMKCHAAGHIPDYSVILLDVEEDEKPRLLWAHSERIALAFALIGTPSGSPICIMKNLRICLDCHAVIKFISGFMKREIVIRDINRFHHFQNGICSCGDYW</sequence>
<organism evidence="1 2">
    <name type="scientific">Catharanthus roseus</name>
    <name type="common">Madagascar periwinkle</name>
    <name type="synonym">Vinca rosea</name>
    <dbReference type="NCBI Taxonomy" id="4058"/>
    <lineage>
        <taxon>Eukaryota</taxon>
        <taxon>Viridiplantae</taxon>
        <taxon>Streptophyta</taxon>
        <taxon>Embryophyta</taxon>
        <taxon>Tracheophyta</taxon>
        <taxon>Spermatophyta</taxon>
        <taxon>Magnoliopsida</taxon>
        <taxon>eudicotyledons</taxon>
        <taxon>Gunneridae</taxon>
        <taxon>Pentapetalae</taxon>
        <taxon>asterids</taxon>
        <taxon>lamiids</taxon>
        <taxon>Gentianales</taxon>
        <taxon>Apocynaceae</taxon>
        <taxon>Rauvolfioideae</taxon>
        <taxon>Vinceae</taxon>
        <taxon>Catharanthinae</taxon>
        <taxon>Catharanthus</taxon>
    </lineage>
</organism>
<reference evidence="2" key="1">
    <citation type="journal article" date="2023" name="Nat. Plants">
        <title>Single-cell RNA sequencing provides a high-resolution roadmap for understanding the multicellular compartmentation of specialized metabolism.</title>
        <authorList>
            <person name="Sun S."/>
            <person name="Shen X."/>
            <person name="Li Y."/>
            <person name="Li Y."/>
            <person name="Wang S."/>
            <person name="Li R."/>
            <person name="Zhang H."/>
            <person name="Shen G."/>
            <person name="Guo B."/>
            <person name="Wei J."/>
            <person name="Xu J."/>
            <person name="St-Pierre B."/>
            <person name="Chen S."/>
            <person name="Sun C."/>
        </authorList>
    </citation>
    <scope>NUCLEOTIDE SEQUENCE [LARGE SCALE GENOMIC DNA]</scope>
</reference>
<gene>
    <name evidence="1" type="ORF">M9H77_10384</name>
</gene>
<comment type="caution">
    <text evidence="1">The sequence shown here is derived from an EMBL/GenBank/DDBJ whole genome shotgun (WGS) entry which is preliminary data.</text>
</comment>
<dbReference type="EMBL" id="CM044702">
    <property type="protein sequence ID" value="KAI5679434.1"/>
    <property type="molecule type" value="Genomic_DNA"/>
</dbReference>
<evidence type="ECO:0000313" key="2">
    <source>
        <dbReference type="Proteomes" id="UP001060085"/>
    </source>
</evidence>